<evidence type="ECO:0000313" key="8">
    <source>
        <dbReference type="Proteomes" id="UP000582837"/>
    </source>
</evidence>
<feature type="transmembrane region" description="Helical" evidence="4">
    <location>
        <begin position="192"/>
        <end position="211"/>
    </location>
</feature>
<dbReference type="Proteomes" id="UP000582837">
    <property type="component" value="Unassembled WGS sequence"/>
</dbReference>
<dbReference type="InterPro" id="IPR003660">
    <property type="entry name" value="HAMP_dom"/>
</dbReference>
<evidence type="ECO:0000256" key="2">
    <source>
        <dbReference type="ARBA" id="ARBA00029447"/>
    </source>
</evidence>
<dbReference type="GO" id="GO:0007165">
    <property type="term" value="P:signal transduction"/>
    <property type="evidence" value="ECO:0007669"/>
    <property type="project" value="UniProtKB-KW"/>
</dbReference>
<dbReference type="Pfam" id="PF00015">
    <property type="entry name" value="MCPsignal"/>
    <property type="match status" value="1"/>
</dbReference>
<keyword evidence="4" id="KW-1133">Transmembrane helix</keyword>
<evidence type="ECO:0000256" key="1">
    <source>
        <dbReference type="ARBA" id="ARBA00023224"/>
    </source>
</evidence>
<keyword evidence="4" id="KW-0472">Membrane</keyword>
<feature type="transmembrane region" description="Helical" evidence="4">
    <location>
        <begin position="20"/>
        <end position="43"/>
    </location>
</feature>
<dbReference type="InterPro" id="IPR004089">
    <property type="entry name" value="MCPsignal_dom"/>
</dbReference>
<evidence type="ECO:0000256" key="3">
    <source>
        <dbReference type="PROSITE-ProRule" id="PRU00284"/>
    </source>
</evidence>
<dbReference type="PANTHER" id="PTHR32089:SF112">
    <property type="entry name" value="LYSOZYME-LIKE PROTEIN-RELATED"/>
    <property type="match status" value="1"/>
</dbReference>
<evidence type="ECO:0000259" key="6">
    <source>
        <dbReference type="PROSITE" id="PS50885"/>
    </source>
</evidence>
<dbReference type="SUPFAM" id="SSF58104">
    <property type="entry name" value="Methyl-accepting chemotaxis protein (MCP) signaling domain"/>
    <property type="match status" value="1"/>
</dbReference>
<organism evidence="7 8">
    <name type="scientific">Longimicrobium terrae</name>
    <dbReference type="NCBI Taxonomy" id="1639882"/>
    <lineage>
        <taxon>Bacteria</taxon>
        <taxon>Pseudomonadati</taxon>
        <taxon>Gemmatimonadota</taxon>
        <taxon>Longimicrobiia</taxon>
        <taxon>Longimicrobiales</taxon>
        <taxon>Longimicrobiaceae</taxon>
        <taxon>Longimicrobium</taxon>
    </lineage>
</organism>
<evidence type="ECO:0000313" key="7">
    <source>
        <dbReference type="EMBL" id="MBB6071729.1"/>
    </source>
</evidence>
<dbReference type="Gene3D" id="1.10.287.950">
    <property type="entry name" value="Methyl-accepting chemotaxis protein"/>
    <property type="match status" value="1"/>
</dbReference>
<evidence type="ECO:0000256" key="4">
    <source>
        <dbReference type="SAM" id="Phobius"/>
    </source>
</evidence>
<keyword evidence="4" id="KW-0812">Transmembrane</keyword>
<dbReference type="PANTHER" id="PTHR32089">
    <property type="entry name" value="METHYL-ACCEPTING CHEMOTAXIS PROTEIN MCPB"/>
    <property type="match status" value="1"/>
</dbReference>
<dbReference type="Pfam" id="PF00672">
    <property type="entry name" value="HAMP"/>
    <property type="match status" value="1"/>
</dbReference>
<comment type="similarity">
    <text evidence="2">Belongs to the methyl-accepting chemotaxis (MCP) protein family.</text>
</comment>
<keyword evidence="1 3" id="KW-0807">Transducer</keyword>
<name>A0A841H1E7_9BACT</name>
<evidence type="ECO:0000259" key="5">
    <source>
        <dbReference type="PROSITE" id="PS50111"/>
    </source>
</evidence>
<dbReference type="AlphaFoldDB" id="A0A841H1E7"/>
<dbReference type="PROSITE" id="PS50885">
    <property type="entry name" value="HAMP"/>
    <property type="match status" value="1"/>
</dbReference>
<accession>A0A841H1E7</accession>
<dbReference type="GO" id="GO:0016020">
    <property type="term" value="C:membrane"/>
    <property type="evidence" value="ECO:0007669"/>
    <property type="project" value="InterPro"/>
</dbReference>
<comment type="caution">
    <text evidence="7">The sequence shown here is derived from an EMBL/GenBank/DDBJ whole genome shotgun (WGS) entry which is preliminary data.</text>
</comment>
<keyword evidence="8" id="KW-1185">Reference proteome</keyword>
<feature type="domain" description="HAMP" evidence="6">
    <location>
        <begin position="217"/>
        <end position="270"/>
    </location>
</feature>
<dbReference type="PROSITE" id="PS50111">
    <property type="entry name" value="CHEMOTAXIS_TRANSDUC_2"/>
    <property type="match status" value="1"/>
</dbReference>
<protein>
    <submittedName>
        <fullName evidence="7">Methyl-accepting chemotaxis protein</fullName>
    </submittedName>
</protein>
<dbReference type="Gene3D" id="6.10.340.10">
    <property type="match status" value="1"/>
</dbReference>
<dbReference type="RefSeq" id="WP_170032455.1">
    <property type="nucleotide sequence ID" value="NZ_JABDTL010000001.1"/>
</dbReference>
<dbReference type="EMBL" id="JACHIA010000010">
    <property type="protein sequence ID" value="MBB6071729.1"/>
    <property type="molecule type" value="Genomic_DNA"/>
</dbReference>
<reference evidence="7 8" key="1">
    <citation type="submission" date="2020-08" db="EMBL/GenBank/DDBJ databases">
        <title>Genomic Encyclopedia of Type Strains, Phase IV (KMG-IV): sequencing the most valuable type-strain genomes for metagenomic binning, comparative biology and taxonomic classification.</title>
        <authorList>
            <person name="Goeker M."/>
        </authorList>
    </citation>
    <scope>NUCLEOTIDE SEQUENCE [LARGE SCALE GENOMIC DNA]</scope>
    <source>
        <strain evidence="7 8">DSM 29007</strain>
    </source>
</reference>
<proteinExistence type="inferred from homology"/>
<dbReference type="SMART" id="SM00304">
    <property type="entry name" value="HAMP"/>
    <property type="match status" value="2"/>
</dbReference>
<dbReference type="SMART" id="SM00283">
    <property type="entry name" value="MA"/>
    <property type="match status" value="1"/>
</dbReference>
<sequence>MAPLDDFRTRAASLTIGQRLTGQFAILGLLLLVLAAVSSAGLVNLRGDLIEVEEEREQAVATSDLRMEMDRMVQAQVLYLATRDPVYLAEHDGASRRGAALVQRAAGLAEEDEAEERESLGRLAEWLREHDRVHARIRTLAQAGRMDDALALARASSVPTARAMGDQLARTIREDMARVGGLIQETRDDQRLLLAFAVGMALLSMGLAYAFSRHTRRRVVDPMLRATDAAERIAAGDLRGAVLEVRGRDEVGRLAQMINRTTAELRGLIQPIRETSDDLAERSGRLGELVSEAAESVEGLRSAIVQITAGAEEQSTAVLQAAGSTASVAERLSDVARHATDVAHAVAVAAQTARGGGEQIQASIGGMQELRATAEETDVTVRALVPYSGDVGTFVQVISEIADQTNLLALNAAIEAARAGDQGRGFAVVADEIRKLAQRSAQAAQQTSGRVTAIQGGIQRAVQAIERSGAQIEEQSAASRHAGEALHSILLALADTEQAVQEIAGEARAIAPELDRVSGLMESVSAVAEETSASAEEMSAMSEHVTAAMDRVHQFASGGSVEGQHSVAGAAQQLRGLVVRFEV</sequence>
<feature type="domain" description="Methyl-accepting transducer" evidence="5">
    <location>
        <begin position="289"/>
        <end position="546"/>
    </location>
</feature>
<dbReference type="CDD" id="cd06225">
    <property type="entry name" value="HAMP"/>
    <property type="match status" value="1"/>
</dbReference>
<gene>
    <name evidence="7" type="ORF">HNQ61_003368</name>
</gene>